<evidence type="ECO:0000313" key="1">
    <source>
        <dbReference type="EMBL" id="RWX43063.1"/>
    </source>
</evidence>
<dbReference type="Proteomes" id="UP000287853">
    <property type="component" value="Unassembled WGS sequence"/>
</dbReference>
<evidence type="ECO:0000313" key="2">
    <source>
        <dbReference type="Proteomes" id="UP000287853"/>
    </source>
</evidence>
<comment type="caution">
    <text evidence="1">The sequence shown here is derived from an EMBL/GenBank/DDBJ whole genome shotgun (WGS) entry which is preliminary data.</text>
</comment>
<protein>
    <submittedName>
        <fullName evidence="1">Uncharacterized protein</fullName>
    </submittedName>
</protein>
<dbReference type="AlphaFoldDB" id="A0A444IQH8"/>
<sequence>MKSFSKWTIAEVEETFDLTFCKQSEFLSRWLDITETAALKPEEDHLLTEFRGKLLDHIWDWNESELKGKFIFPLLAAVNFDEEQYQSFIEREISVEIEGDILSGKVGFFVANGRRYPKHPYFFIHEFKKEHEASNDPLGQLLITMVAAQKLNNDDKPIYGCYVMGRLWFFVVLDGQDYATSLAYDATKDDINEIFILLKKAKGIIDEFAKSLIFRNFAS</sequence>
<gene>
    <name evidence="1" type="ORF">H206_03189</name>
</gene>
<reference evidence="1 2" key="1">
    <citation type="submission" date="2017-01" db="EMBL/GenBank/DDBJ databases">
        <title>The cable genome- insights into the physiology and evolution of filamentous bacteria capable of sulfide oxidation via long distance electron transfer.</title>
        <authorList>
            <person name="Schreiber L."/>
            <person name="Bjerg J.T."/>
            <person name="Boggild A."/>
            <person name="Van De Vossenberg J."/>
            <person name="Meysman F."/>
            <person name="Nielsen L.P."/>
            <person name="Schramm A."/>
            <person name="Kjeldsen K.U."/>
        </authorList>
    </citation>
    <scope>NUCLEOTIDE SEQUENCE [LARGE SCALE GENOMIC DNA]</scope>
    <source>
        <strain evidence="1">MCF</strain>
    </source>
</reference>
<dbReference type="EMBL" id="MTKO01000132">
    <property type="protein sequence ID" value="RWX43063.1"/>
    <property type="molecule type" value="Genomic_DNA"/>
</dbReference>
<keyword evidence="2" id="KW-1185">Reference proteome</keyword>
<proteinExistence type="predicted"/>
<accession>A0A444IQH8</accession>
<name>A0A444IQH8_9BACT</name>
<organism evidence="1 2">
    <name type="scientific">Candidatus Electrothrix aarhusensis</name>
    <dbReference type="NCBI Taxonomy" id="1859131"/>
    <lineage>
        <taxon>Bacteria</taxon>
        <taxon>Pseudomonadati</taxon>
        <taxon>Thermodesulfobacteriota</taxon>
        <taxon>Desulfobulbia</taxon>
        <taxon>Desulfobulbales</taxon>
        <taxon>Desulfobulbaceae</taxon>
        <taxon>Candidatus Electrothrix</taxon>
    </lineage>
</organism>